<name>A0AA46NN47_9GAMM</name>
<evidence type="ECO:0000313" key="2">
    <source>
        <dbReference type="Proteomes" id="UP001164081"/>
    </source>
</evidence>
<evidence type="ECO:0000313" key="1">
    <source>
        <dbReference type="EMBL" id="UYF75428.1"/>
    </source>
</evidence>
<organism evidence="1 2">
    <name type="scientific">Acinetobacter ursingii</name>
    <dbReference type="NCBI Taxonomy" id="108980"/>
    <lineage>
        <taxon>Bacteria</taxon>
        <taxon>Pseudomonadati</taxon>
        <taxon>Pseudomonadota</taxon>
        <taxon>Gammaproteobacteria</taxon>
        <taxon>Moraxellales</taxon>
        <taxon>Moraxellaceae</taxon>
        <taxon>Acinetobacter</taxon>
    </lineage>
</organism>
<dbReference type="RefSeq" id="WP_104794644.1">
    <property type="nucleotide sequence ID" value="NZ_CP089044.1"/>
</dbReference>
<dbReference type="AlphaFoldDB" id="A0AA46NN47"/>
<dbReference type="EMBL" id="CP089044">
    <property type="protein sequence ID" value="UYF75428.1"/>
    <property type="molecule type" value="Genomic_DNA"/>
</dbReference>
<protein>
    <submittedName>
        <fullName evidence="1">XRE family transcriptional regulator</fullName>
    </submittedName>
</protein>
<sequence>MTYTEFNRLVRKANLTLKAFAELLKMNPASLSNYAKKGEVPMHLAIIATLLSEMHEQGIDYSSILDRVEISTKKPRGSAKAGKFGGDKKIDLELGDD</sequence>
<dbReference type="Proteomes" id="UP001164081">
    <property type="component" value="Chromosome"/>
</dbReference>
<proteinExistence type="predicted"/>
<gene>
    <name evidence="1" type="ORF">LSO58_00395</name>
</gene>
<reference evidence="1" key="1">
    <citation type="journal article" date="2022" name="J Glob Antimicrob Resist">
        <title>Comparative analysis of IMP-4- and OXA-58-containing plasmids of three carbapenemase-producing Acinetobacter ursingii strains in the Netherlands.</title>
        <authorList>
            <person name="Hendrickx A.P.A."/>
            <person name="Schade R.P."/>
            <person name="Landman F."/>
            <person name="Bosch T."/>
            <person name="Schouls L.M."/>
            <person name="van Dijk K."/>
        </authorList>
    </citation>
    <scope>NUCLEOTIDE SEQUENCE</scope>
    <source>
        <strain evidence="1">RIVM_C010761</strain>
    </source>
</reference>
<accession>A0AA46NN47</accession>